<evidence type="ECO:0000313" key="2">
    <source>
        <dbReference type="EMBL" id="SVA88433.1"/>
    </source>
</evidence>
<dbReference type="SUPFAM" id="SSF48695">
    <property type="entry name" value="Multiheme cytochromes"/>
    <property type="match status" value="1"/>
</dbReference>
<feature type="domain" description="Cytochrome c7-like" evidence="1">
    <location>
        <begin position="107"/>
        <end position="162"/>
    </location>
</feature>
<dbReference type="AlphaFoldDB" id="A0A381ZI63"/>
<dbReference type="Gene3D" id="3.90.10.10">
    <property type="entry name" value="Cytochrome C3"/>
    <property type="match status" value="2"/>
</dbReference>
<reference evidence="2" key="1">
    <citation type="submission" date="2018-05" db="EMBL/GenBank/DDBJ databases">
        <authorList>
            <person name="Lanie J.A."/>
            <person name="Ng W.-L."/>
            <person name="Kazmierczak K.M."/>
            <person name="Andrzejewski T.M."/>
            <person name="Davidsen T.M."/>
            <person name="Wayne K.J."/>
            <person name="Tettelin H."/>
            <person name="Glass J.I."/>
            <person name="Rusch D."/>
            <person name="Podicherti R."/>
            <person name="Tsui H.-C.T."/>
            <person name="Winkler M.E."/>
        </authorList>
    </citation>
    <scope>NUCLEOTIDE SEQUENCE</scope>
</reference>
<dbReference type="Pfam" id="PF14522">
    <property type="entry name" value="Cytochrome_C7"/>
    <property type="match status" value="1"/>
</dbReference>
<dbReference type="CDD" id="cd08168">
    <property type="entry name" value="Cytochrom_C3"/>
    <property type="match status" value="1"/>
</dbReference>
<accession>A0A381ZI63</accession>
<organism evidence="2">
    <name type="scientific">marine metagenome</name>
    <dbReference type="NCBI Taxonomy" id="408172"/>
    <lineage>
        <taxon>unclassified sequences</taxon>
        <taxon>metagenomes</taxon>
        <taxon>ecological metagenomes</taxon>
    </lineage>
</organism>
<sequence length="162" mass="18459">VLILGASVLLVGVAINACSFDATASPDQPIAFSHRIHVENEIDCSYCHEYYDRYAVAGIPRVSVCVDCHEFMEPVEPNPDLDRIFEFADAGQEIPWVRLYELPQYTHFNHKWHIQAEIECQTCHGDIGISDRATRHMVYDMDWCLSCHESQEASVDCVTCHK</sequence>
<name>A0A381ZI63_9ZZZZ</name>
<gene>
    <name evidence="2" type="ORF">METZ01_LOCUS141287</name>
</gene>
<dbReference type="PANTHER" id="PTHR39425">
    <property type="entry name" value="LIPOPROTEIN CYTOCHROME C"/>
    <property type="match status" value="1"/>
</dbReference>
<dbReference type="InterPro" id="IPR029467">
    <property type="entry name" value="Cyt_c7-like"/>
</dbReference>
<dbReference type="InterPro" id="IPR036280">
    <property type="entry name" value="Multihaem_cyt_sf"/>
</dbReference>
<proteinExistence type="predicted"/>
<dbReference type="PANTHER" id="PTHR39425:SF1">
    <property type="entry name" value="CYTOCHROME C7-LIKE DOMAIN-CONTAINING PROTEIN"/>
    <property type="match status" value="1"/>
</dbReference>
<dbReference type="EMBL" id="UINC01021260">
    <property type="protein sequence ID" value="SVA88433.1"/>
    <property type="molecule type" value="Genomic_DNA"/>
</dbReference>
<evidence type="ECO:0000259" key="1">
    <source>
        <dbReference type="Pfam" id="PF14522"/>
    </source>
</evidence>
<feature type="non-terminal residue" evidence="2">
    <location>
        <position position="1"/>
    </location>
</feature>
<protein>
    <recommendedName>
        <fullName evidence="1">Cytochrome c7-like domain-containing protein</fullName>
    </recommendedName>
</protein>